<keyword evidence="5 6" id="KW-0539">Nucleus</keyword>
<dbReference type="PANTHER" id="PTHR13059">
    <property type="entry name" value="HMG-BOX TRANSCRIPTION FACTOR BBX"/>
    <property type="match status" value="1"/>
</dbReference>
<sequence>MIQNSAYGNPLLDGASAYPDLYIQHQSVDKADGPQTINNNIANYTNRNSGFHHRYQSCIASQPASPIVAQDSYIRPDVEKPTEDDTPMGFLQLSHNVQIKTEQPTAYSMGQTDVPNIHDMAENVGVSDMATPRSESSEEKLLSIDQKPYEALQQSITYVQTPAAAGEEREREEEEIGAKALSKKDQRRPMNAFLIFCKRHRTMLKDRFPEENRAISIKLGKWWRVLTTEQKKPFQQLSKEYKNKYLLLNPNFRWCKQTTVPVTTPLPAPDNLAPSAIYGPALAVVSAEPISAVQDNRESLEAAESLVQLAQGTPLLSTFRLADESNMGSLNELCVAPNVGGSRAENKEQTWKQQKVTQAVGKEFTVPTLPSTSGCALTEPIAGEGRSPARATRSCKGKKYKELMSRMYPSASAPQTKRSPSTKMQKDQQKAPKTNSTPTGALLSSSTALPEPNSRAIDALMMELDAKISDLPAMNVVEFCFLLSNEKKRKKSFTKLVAQKLHRDREVSHTSTAASEVVMQSCYSNTVVNQPNATIAQPASSSVTGCARPVMYSAPAKIVGCRKRKAPKECITRNLQPSVVERQINEPDRSKVDSTCQMNRAGPPLNNLPTFH</sequence>
<proteinExistence type="predicted"/>
<dbReference type="Pfam" id="PF00505">
    <property type="entry name" value="HMG_box"/>
    <property type="match status" value="1"/>
</dbReference>
<keyword evidence="4" id="KW-0804">Transcription</keyword>
<keyword evidence="3 6" id="KW-0238">DNA-binding</keyword>
<evidence type="ECO:0000313" key="9">
    <source>
        <dbReference type="EnsemblMetazoa" id="ACHR004909-PA"/>
    </source>
</evidence>
<dbReference type="SUPFAM" id="SSF47095">
    <property type="entry name" value="HMG-box"/>
    <property type="match status" value="1"/>
</dbReference>
<dbReference type="EnsemblMetazoa" id="ACHR004909-RA">
    <property type="protein sequence ID" value="ACHR004909-PA"/>
    <property type="gene ID" value="ACHR004909"/>
</dbReference>
<dbReference type="GO" id="GO:0000981">
    <property type="term" value="F:DNA-binding transcription factor activity, RNA polymerase II-specific"/>
    <property type="evidence" value="ECO:0007669"/>
    <property type="project" value="TreeGrafter"/>
</dbReference>
<dbReference type="InterPro" id="IPR036910">
    <property type="entry name" value="HMG_box_dom_sf"/>
</dbReference>
<dbReference type="VEuPathDB" id="VectorBase:ACHR004909"/>
<reference evidence="9" key="2">
    <citation type="submission" date="2020-05" db="UniProtKB">
        <authorList>
            <consortium name="EnsemblMetazoa"/>
        </authorList>
    </citation>
    <scope>IDENTIFICATION</scope>
    <source>
        <strain evidence="9">ACHKN1017</strain>
    </source>
</reference>
<dbReference type="AlphaFoldDB" id="A0A182K2C5"/>
<feature type="DNA-binding region" description="HMG box" evidence="6">
    <location>
        <begin position="186"/>
        <end position="253"/>
    </location>
</feature>
<accession>A0A182K2C5</accession>
<dbReference type="Proteomes" id="UP000075881">
    <property type="component" value="Unassembled WGS sequence"/>
</dbReference>
<evidence type="ECO:0000256" key="5">
    <source>
        <dbReference type="ARBA" id="ARBA00023242"/>
    </source>
</evidence>
<evidence type="ECO:0000259" key="8">
    <source>
        <dbReference type="PROSITE" id="PS50118"/>
    </source>
</evidence>
<evidence type="ECO:0000256" key="4">
    <source>
        <dbReference type="ARBA" id="ARBA00023163"/>
    </source>
</evidence>
<evidence type="ECO:0000256" key="6">
    <source>
        <dbReference type="PROSITE-ProRule" id="PRU00267"/>
    </source>
</evidence>
<keyword evidence="1" id="KW-0597">Phosphoprotein</keyword>
<dbReference type="GO" id="GO:0000977">
    <property type="term" value="F:RNA polymerase II transcription regulatory region sequence-specific DNA binding"/>
    <property type="evidence" value="ECO:0007669"/>
    <property type="project" value="TreeGrafter"/>
</dbReference>
<feature type="region of interest" description="Disordered" evidence="7">
    <location>
        <begin position="406"/>
        <end position="450"/>
    </location>
</feature>
<feature type="region of interest" description="Disordered" evidence="7">
    <location>
        <begin position="587"/>
        <end position="612"/>
    </location>
</feature>
<reference evidence="10" key="1">
    <citation type="submission" date="2013-03" db="EMBL/GenBank/DDBJ databases">
        <title>The Genome Sequence of Anopheles christyi ACHKN1017.</title>
        <authorList>
            <consortium name="The Broad Institute Genomics Platform"/>
            <person name="Neafsey D.E."/>
            <person name="Besansky N."/>
            <person name="Walker B."/>
            <person name="Young S.K."/>
            <person name="Zeng Q."/>
            <person name="Gargeya S."/>
            <person name="Fitzgerald M."/>
            <person name="Haas B."/>
            <person name="Abouelleil A."/>
            <person name="Allen A.W."/>
            <person name="Alvarado L."/>
            <person name="Arachchi H.M."/>
            <person name="Berlin A.M."/>
            <person name="Chapman S.B."/>
            <person name="Gainer-Dewar J."/>
            <person name="Goldberg J."/>
            <person name="Griggs A."/>
            <person name="Gujja S."/>
            <person name="Hansen M."/>
            <person name="Howarth C."/>
            <person name="Imamovic A."/>
            <person name="Ireland A."/>
            <person name="Larimer J."/>
            <person name="McCowan C."/>
            <person name="Murphy C."/>
            <person name="Pearson M."/>
            <person name="Poon T.W."/>
            <person name="Priest M."/>
            <person name="Roberts A."/>
            <person name="Saif S."/>
            <person name="Shea T."/>
            <person name="Sisk P."/>
            <person name="Sykes S."/>
            <person name="Wortman J."/>
            <person name="Nusbaum C."/>
            <person name="Birren B."/>
        </authorList>
    </citation>
    <scope>NUCLEOTIDE SEQUENCE [LARGE SCALE GENOMIC DNA]</scope>
    <source>
        <strain evidence="10">ACHKN1017</strain>
    </source>
</reference>
<dbReference type="InterPro" id="IPR052412">
    <property type="entry name" value="CC-Dev_Transcription_Reg"/>
</dbReference>
<feature type="compositionally biased region" description="Polar residues" evidence="7">
    <location>
        <begin position="431"/>
        <end position="448"/>
    </location>
</feature>
<dbReference type="STRING" id="43041.A0A182K2C5"/>
<keyword evidence="10" id="KW-1185">Reference proteome</keyword>
<evidence type="ECO:0000313" key="10">
    <source>
        <dbReference type="Proteomes" id="UP000075881"/>
    </source>
</evidence>
<dbReference type="PANTHER" id="PTHR13059:SF10">
    <property type="entry name" value="HMG BOX TRANSCRIPTION FACTOR BBX"/>
    <property type="match status" value="1"/>
</dbReference>
<evidence type="ECO:0000256" key="1">
    <source>
        <dbReference type="ARBA" id="ARBA00022553"/>
    </source>
</evidence>
<dbReference type="Gene3D" id="1.10.30.10">
    <property type="entry name" value="High mobility group box domain"/>
    <property type="match status" value="1"/>
</dbReference>
<evidence type="ECO:0000256" key="3">
    <source>
        <dbReference type="ARBA" id="ARBA00023125"/>
    </source>
</evidence>
<evidence type="ECO:0000256" key="7">
    <source>
        <dbReference type="SAM" id="MobiDB-lite"/>
    </source>
</evidence>
<name>A0A182K2C5_9DIPT</name>
<feature type="compositionally biased region" description="Polar residues" evidence="7">
    <location>
        <begin position="412"/>
        <end position="423"/>
    </location>
</feature>
<protein>
    <recommendedName>
        <fullName evidence="8">HMG box domain-containing protein</fullName>
    </recommendedName>
</protein>
<feature type="domain" description="HMG box" evidence="8">
    <location>
        <begin position="186"/>
        <end position="253"/>
    </location>
</feature>
<dbReference type="GO" id="GO:0005634">
    <property type="term" value="C:nucleus"/>
    <property type="evidence" value="ECO:0007669"/>
    <property type="project" value="UniProtKB-UniRule"/>
</dbReference>
<dbReference type="PROSITE" id="PS50118">
    <property type="entry name" value="HMG_BOX_2"/>
    <property type="match status" value="1"/>
</dbReference>
<keyword evidence="2" id="KW-0805">Transcription regulation</keyword>
<evidence type="ECO:0000256" key="2">
    <source>
        <dbReference type="ARBA" id="ARBA00023015"/>
    </source>
</evidence>
<dbReference type="InterPro" id="IPR009071">
    <property type="entry name" value="HMG_box_dom"/>
</dbReference>
<organism evidence="9 10">
    <name type="scientific">Anopheles christyi</name>
    <dbReference type="NCBI Taxonomy" id="43041"/>
    <lineage>
        <taxon>Eukaryota</taxon>
        <taxon>Metazoa</taxon>
        <taxon>Ecdysozoa</taxon>
        <taxon>Arthropoda</taxon>
        <taxon>Hexapoda</taxon>
        <taxon>Insecta</taxon>
        <taxon>Pterygota</taxon>
        <taxon>Neoptera</taxon>
        <taxon>Endopterygota</taxon>
        <taxon>Diptera</taxon>
        <taxon>Nematocera</taxon>
        <taxon>Culicoidea</taxon>
        <taxon>Culicidae</taxon>
        <taxon>Anophelinae</taxon>
        <taxon>Anopheles</taxon>
    </lineage>
</organism>
<dbReference type="SMART" id="SM00398">
    <property type="entry name" value="HMG"/>
    <property type="match status" value="1"/>
</dbReference>